<gene>
    <name evidence="1" type="ORF">SDC9_02093</name>
</gene>
<sequence>MDVKKQEERIQLEKFLSNEKLKFLVSKIEDSETPDFKTLINNKSISIEHTKLIHPNLQQVEKYTDKIVLLAHEKFKQKYPDEKLYVLITFENIIFKGGKIAEENYVNEVFEIVEKVYLKNKEYSFDIETLRHKEKESDLIESFWISNNKNFENWQTFGAFLVDYIDINWLKSIINKKEKNLTKYKYDFEENWLLLMSDFGTRASANRIDHIDFSKIESEFDKIYIYCYRANEIEIIK</sequence>
<dbReference type="AlphaFoldDB" id="A0A644SQN2"/>
<protein>
    <submittedName>
        <fullName evidence="1">Uncharacterized protein</fullName>
    </submittedName>
</protein>
<organism evidence="1">
    <name type="scientific">bioreactor metagenome</name>
    <dbReference type="NCBI Taxonomy" id="1076179"/>
    <lineage>
        <taxon>unclassified sequences</taxon>
        <taxon>metagenomes</taxon>
        <taxon>ecological metagenomes</taxon>
    </lineage>
</organism>
<comment type="caution">
    <text evidence="1">The sequence shown here is derived from an EMBL/GenBank/DDBJ whole genome shotgun (WGS) entry which is preliminary data.</text>
</comment>
<name>A0A644SQN2_9ZZZZ</name>
<evidence type="ECO:0000313" key="1">
    <source>
        <dbReference type="EMBL" id="MPL56607.1"/>
    </source>
</evidence>
<proteinExistence type="predicted"/>
<accession>A0A644SQN2</accession>
<reference evidence="1" key="1">
    <citation type="submission" date="2019-08" db="EMBL/GenBank/DDBJ databases">
        <authorList>
            <person name="Kucharzyk K."/>
            <person name="Murdoch R.W."/>
            <person name="Higgins S."/>
            <person name="Loffler F."/>
        </authorList>
    </citation>
    <scope>NUCLEOTIDE SEQUENCE</scope>
</reference>
<dbReference type="EMBL" id="VSSQ01000003">
    <property type="protein sequence ID" value="MPL56607.1"/>
    <property type="molecule type" value="Genomic_DNA"/>
</dbReference>